<organism evidence="2">
    <name type="scientific">Zooxanthella nutricula</name>
    <dbReference type="NCBI Taxonomy" id="1333877"/>
    <lineage>
        <taxon>Eukaryota</taxon>
        <taxon>Sar</taxon>
        <taxon>Alveolata</taxon>
        <taxon>Dinophyceae</taxon>
        <taxon>Peridiniales</taxon>
        <taxon>Peridiniales incertae sedis</taxon>
        <taxon>Zooxanthella</taxon>
    </lineage>
</organism>
<evidence type="ECO:0000256" key="1">
    <source>
        <dbReference type="SAM" id="MobiDB-lite"/>
    </source>
</evidence>
<dbReference type="EMBL" id="HBGW01046063">
    <property type="protein sequence ID" value="CAD9573737.1"/>
    <property type="molecule type" value="Transcribed_RNA"/>
</dbReference>
<dbReference type="AlphaFoldDB" id="A0A7S2KEX4"/>
<gene>
    <name evidence="2" type="ORF">BRAN1462_LOCUS29258</name>
</gene>
<sequence>MRPIASAFDDDMWEDFIADESGVLRPFISPRARQPRCTAENAVPADLPAPSVARGPPLTPPDRRHAGARGGCEGMVPMGAKPVSTGSSYSLAAAASHRQDAAGWIRPPPGLELTAGSDRDADLESEPETASDGEEPIQVLVGPSPLSVKGLAHNLEELWLRSGPRRRHYIRSSASAVWLSETKMLSDARPGDTPLSFGSIVHLRAGWQQCRPCMFQKNSKRVCRRSWLCDFCHMHTKPSSPAKALSRRDAQPEYGQAFGRLESTATASTDLGVFTLSALSSLGDLPAMHGATATVSTLGTLPDVA</sequence>
<protein>
    <submittedName>
        <fullName evidence="2">Uncharacterized protein</fullName>
    </submittedName>
</protein>
<evidence type="ECO:0000313" key="2">
    <source>
        <dbReference type="EMBL" id="CAD9573737.1"/>
    </source>
</evidence>
<accession>A0A7S2KEX4</accession>
<proteinExistence type="predicted"/>
<name>A0A7S2KEX4_9DINO</name>
<feature type="region of interest" description="Disordered" evidence="1">
    <location>
        <begin position="35"/>
        <end position="77"/>
    </location>
</feature>
<feature type="region of interest" description="Disordered" evidence="1">
    <location>
        <begin position="100"/>
        <end position="135"/>
    </location>
</feature>
<reference evidence="2" key="1">
    <citation type="submission" date="2021-01" db="EMBL/GenBank/DDBJ databases">
        <authorList>
            <person name="Corre E."/>
            <person name="Pelletier E."/>
            <person name="Niang G."/>
            <person name="Scheremetjew M."/>
            <person name="Finn R."/>
            <person name="Kale V."/>
            <person name="Holt S."/>
            <person name="Cochrane G."/>
            <person name="Meng A."/>
            <person name="Brown T."/>
            <person name="Cohen L."/>
        </authorList>
    </citation>
    <scope>NUCLEOTIDE SEQUENCE</scope>
    <source>
        <strain evidence="2">RCC3387</strain>
    </source>
</reference>
<feature type="compositionally biased region" description="Acidic residues" evidence="1">
    <location>
        <begin position="123"/>
        <end position="135"/>
    </location>
</feature>